<evidence type="ECO:0000256" key="2">
    <source>
        <dbReference type="ARBA" id="ARBA00023125"/>
    </source>
</evidence>
<dbReference type="PANTHER" id="PTHR30136:SF24">
    <property type="entry name" value="HTH-TYPE TRANSCRIPTIONAL REPRESSOR ALLR"/>
    <property type="match status" value="1"/>
</dbReference>
<feature type="domain" description="IclR-ED" evidence="5">
    <location>
        <begin position="66"/>
        <end position="251"/>
    </location>
</feature>
<comment type="caution">
    <text evidence="6">The sequence shown here is derived from an EMBL/GenBank/DDBJ whole genome shotgun (WGS) entry which is preliminary data.</text>
</comment>
<name>A0ABU9XWT9_9SPHN</name>
<dbReference type="InterPro" id="IPR014757">
    <property type="entry name" value="Tscrpt_reg_IclR_C"/>
</dbReference>
<dbReference type="SUPFAM" id="SSF46785">
    <property type="entry name" value="Winged helix' DNA-binding domain"/>
    <property type="match status" value="1"/>
</dbReference>
<dbReference type="Gene3D" id="3.30.450.40">
    <property type="match status" value="1"/>
</dbReference>
<dbReference type="SUPFAM" id="SSF55781">
    <property type="entry name" value="GAF domain-like"/>
    <property type="match status" value="1"/>
</dbReference>
<dbReference type="InterPro" id="IPR036390">
    <property type="entry name" value="WH_DNA-bd_sf"/>
</dbReference>
<dbReference type="EMBL" id="JBDIME010000001">
    <property type="protein sequence ID" value="MEN2788018.1"/>
    <property type="molecule type" value="Genomic_DNA"/>
</dbReference>
<evidence type="ECO:0000259" key="5">
    <source>
        <dbReference type="PROSITE" id="PS51078"/>
    </source>
</evidence>
<dbReference type="PROSITE" id="PS51077">
    <property type="entry name" value="HTH_ICLR"/>
    <property type="match status" value="1"/>
</dbReference>
<evidence type="ECO:0000313" key="7">
    <source>
        <dbReference type="Proteomes" id="UP001419910"/>
    </source>
</evidence>
<dbReference type="InterPro" id="IPR005471">
    <property type="entry name" value="Tscrpt_reg_IclR_N"/>
</dbReference>
<protein>
    <submittedName>
        <fullName evidence="6">IclR family transcriptional regulator</fullName>
    </submittedName>
</protein>
<dbReference type="InterPro" id="IPR050707">
    <property type="entry name" value="HTH_MetabolicPath_Reg"/>
</dbReference>
<evidence type="ECO:0000256" key="3">
    <source>
        <dbReference type="ARBA" id="ARBA00023163"/>
    </source>
</evidence>
<dbReference type="Gene3D" id="1.10.10.10">
    <property type="entry name" value="Winged helix-like DNA-binding domain superfamily/Winged helix DNA-binding domain"/>
    <property type="match status" value="1"/>
</dbReference>
<evidence type="ECO:0000256" key="1">
    <source>
        <dbReference type="ARBA" id="ARBA00023015"/>
    </source>
</evidence>
<keyword evidence="2" id="KW-0238">DNA-binding</keyword>
<proteinExistence type="predicted"/>
<organism evidence="6 7">
    <name type="scientific">Sphingomonas oligophenolica</name>
    <dbReference type="NCBI Taxonomy" id="301154"/>
    <lineage>
        <taxon>Bacteria</taxon>
        <taxon>Pseudomonadati</taxon>
        <taxon>Pseudomonadota</taxon>
        <taxon>Alphaproteobacteria</taxon>
        <taxon>Sphingomonadales</taxon>
        <taxon>Sphingomonadaceae</taxon>
        <taxon>Sphingomonas</taxon>
    </lineage>
</organism>
<sequence>MNNDVKSASRVLDLLELLALEQETRSLTSIAERLGLPKSSTLGLLRTLVGRGYVAREPDDRYRLCNAFRAEGFARHGRLLGVAPAIMRKLADELGETVIIGALAGTGTVRLLAKEVAGQDIRFDIELSRQLPAYCTAIGRVLIAQLGDDEAREILASAPRKGPTPHTITARAALWERIEAARATGVAIVEEEFALGGTGVATLIPGSAGNPKAALNIGCITARFHERQDEIVAALRRGAAEIGAALKAPAT</sequence>
<accession>A0ABU9XWT9</accession>
<evidence type="ECO:0000259" key="4">
    <source>
        <dbReference type="PROSITE" id="PS51077"/>
    </source>
</evidence>
<reference evidence="6 7" key="1">
    <citation type="submission" date="2024-05" db="EMBL/GenBank/DDBJ databases">
        <authorList>
            <person name="Liu Q."/>
            <person name="Xin Y.-H."/>
        </authorList>
    </citation>
    <scope>NUCLEOTIDE SEQUENCE [LARGE SCALE GENOMIC DNA]</scope>
    <source>
        <strain evidence="6 7">CGMCC 1.10181</strain>
    </source>
</reference>
<keyword evidence="1" id="KW-0805">Transcription regulation</keyword>
<gene>
    <name evidence="6" type="ORF">ABC974_00110</name>
</gene>
<dbReference type="Pfam" id="PF01614">
    <property type="entry name" value="IclR_C"/>
    <property type="match status" value="1"/>
</dbReference>
<dbReference type="Pfam" id="PF09339">
    <property type="entry name" value="HTH_IclR"/>
    <property type="match status" value="1"/>
</dbReference>
<keyword evidence="7" id="KW-1185">Reference proteome</keyword>
<dbReference type="SMART" id="SM00346">
    <property type="entry name" value="HTH_ICLR"/>
    <property type="match status" value="1"/>
</dbReference>
<dbReference type="PROSITE" id="PS51078">
    <property type="entry name" value="ICLR_ED"/>
    <property type="match status" value="1"/>
</dbReference>
<dbReference type="PANTHER" id="PTHR30136">
    <property type="entry name" value="HELIX-TURN-HELIX TRANSCRIPTIONAL REGULATOR, ICLR FAMILY"/>
    <property type="match status" value="1"/>
</dbReference>
<keyword evidence="3" id="KW-0804">Transcription</keyword>
<dbReference type="InterPro" id="IPR036388">
    <property type="entry name" value="WH-like_DNA-bd_sf"/>
</dbReference>
<feature type="domain" description="HTH iclR-type" evidence="4">
    <location>
        <begin position="5"/>
        <end position="66"/>
    </location>
</feature>
<dbReference type="Proteomes" id="UP001419910">
    <property type="component" value="Unassembled WGS sequence"/>
</dbReference>
<dbReference type="RefSeq" id="WP_343887591.1">
    <property type="nucleotide sequence ID" value="NZ_BAAAEH010000005.1"/>
</dbReference>
<evidence type="ECO:0000313" key="6">
    <source>
        <dbReference type="EMBL" id="MEN2788018.1"/>
    </source>
</evidence>
<dbReference type="InterPro" id="IPR029016">
    <property type="entry name" value="GAF-like_dom_sf"/>
</dbReference>